<dbReference type="InterPro" id="IPR001841">
    <property type="entry name" value="Znf_RING"/>
</dbReference>
<evidence type="ECO:0000256" key="3">
    <source>
        <dbReference type="ARBA" id="ARBA00022833"/>
    </source>
</evidence>
<protein>
    <submittedName>
        <fullName evidence="7">RING-type domain-containing protein</fullName>
    </submittedName>
</protein>
<sequence>MLLAIPFVHALLIDRQTESYCRVLQYFRNDLQLNLNYGQLQTITDFEQGLRNAIAQVLPEANNTGCWFHFVQCIIRYVRTHNLVQILRANENARRILRMLMALPHLPANEIRFHRVRDYNLGEELHDLIQYFQRYWMDTVGLLRFTVYRLQYRTNNFIESYHASLLRLMGQHPSLYQFYEHLRTIEERSRNDLTSAVNGQQVRLYTSELQLILLYRWLKPSRRPYILAGLVCIVISGHLIGVHHIPIANVENGTYSLQDFIRNVSYTSEQILRNEIGEPDFQPILAIQGLNPRPMVPPGQLPQRPPQILLRPMPVPPIIRPAVQPPIVEEVPDAFQPPIVQQPAEAVQPPLVEVPAVGAVVVQNLRDQRDVRRRGNRGHRGPRIQGNGRGRERLNARVGWAEFFANIEEELEPRVPSPEPNLRPIPANEMILEVCIICYEEVVTVTIVPCRHTFCNTCITRLIEEGFNTCPLCRGNVQVYEGYLS</sequence>
<keyword evidence="1" id="KW-0479">Metal-binding</keyword>
<feature type="compositionally biased region" description="Basic residues" evidence="5">
    <location>
        <begin position="371"/>
        <end position="382"/>
    </location>
</feature>
<feature type="region of interest" description="Disordered" evidence="5">
    <location>
        <begin position="370"/>
        <end position="390"/>
    </location>
</feature>
<keyword evidence="3" id="KW-0862">Zinc</keyword>
<name>A0A6G0Y036_APHCR</name>
<reference evidence="7 8" key="1">
    <citation type="submission" date="2019-08" db="EMBL/GenBank/DDBJ databases">
        <title>Whole genome of Aphis craccivora.</title>
        <authorList>
            <person name="Voronova N.V."/>
            <person name="Shulinski R.S."/>
            <person name="Bandarenka Y.V."/>
            <person name="Zhorov D.G."/>
            <person name="Warner D."/>
        </authorList>
    </citation>
    <scope>NUCLEOTIDE SEQUENCE [LARGE SCALE GENOMIC DNA]</scope>
    <source>
        <strain evidence="7">180601</strain>
        <tissue evidence="7">Whole Body</tissue>
    </source>
</reference>
<dbReference type="Pfam" id="PF13920">
    <property type="entry name" value="zf-C3HC4_3"/>
    <property type="match status" value="1"/>
</dbReference>
<dbReference type="Proteomes" id="UP000478052">
    <property type="component" value="Unassembled WGS sequence"/>
</dbReference>
<dbReference type="PANTHER" id="PTHR47160">
    <property type="entry name" value="PUTATIVE-RELATED"/>
    <property type="match status" value="1"/>
</dbReference>
<dbReference type="AlphaFoldDB" id="A0A6G0Y036"/>
<evidence type="ECO:0000256" key="5">
    <source>
        <dbReference type="SAM" id="MobiDB-lite"/>
    </source>
</evidence>
<dbReference type="GO" id="GO:0008270">
    <property type="term" value="F:zinc ion binding"/>
    <property type="evidence" value="ECO:0007669"/>
    <property type="project" value="UniProtKB-KW"/>
</dbReference>
<dbReference type="PROSITE" id="PS00518">
    <property type="entry name" value="ZF_RING_1"/>
    <property type="match status" value="1"/>
</dbReference>
<dbReference type="OrthoDB" id="6628732at2759"/>
<dbReference type="InterPro" id="IPR013083">
    <property type="entry name" value="Znf_RING/FYVE/PHD"/>
</dbReference>
<organism evidence="7 8">
    <name type="scientific">Aphis craccivora</name>
    <name type="common">Cowpea aphid</name>
    <dbReference type="NCBI Taxonomy" id="307492"/>
    <lineage>
        <taxon>Eukaryota</taxon>
        <taxon>Metazoa</taxon>
        <taxon>Ecdysozoa</taxon>
        <taxon>Arthropoda</taxon>
        <taxon>Hexapoda</taxon>
        <taxon>Insecta</taxon>
        <taxon>Pterygota</taxon>
        <taxon>Neoptera</taxon>
        <taxon>Paraneoptera</taxon>
        <taxon>Hemiptera</taxon>
        <taxon>Sternorrhyncha</taxon>
        <taxon>Aphidomorpha</taxon>
        <taxon>Aphidoidea</taxon>
        <taxon>Aphididae</taxon>
        <taxon>Aphidini</taxon>
        <taxon>Aphis</taxon>
        <taxon>Aphis</taxon>
    </lineage>
</organism>
<comment type="caution">
    <text evidence="7">The sequence shown here is derived from an EMBL/GenBank/DDBJ whole genome shotgun (WGS) entry which is preliminary data.</text>
</comment>
<dbReference type="InterPro" id="IPR017907">
    <property type="entry name" value="Znf_RING_CS"/>
</dbReference>
<gene>
    <name evidence="7" type="ORF">FWK35_00017291</name>
</gene>
<evidence type="ECO:0000256" key="1">
    <source>
        <dbReference type="ARBA" id="ARBA00022723"/>
    </source>
</evidence>
<proteinExistence type="predicted"/>
<dbReference type="CDD" id="cd16449">
    <property type="entry name" value="RING-HC"/>
    <property type="match status" value="1"/>
</dbReference>
<dbReference type="InterPro" id="IPR018289">
    <property type="entry name" value="MULE_transposase_dom"/>
</dbReference>
<dbReference type="PANTHER" id="PTHR47160:SF10">
    <property type="entry name" value="MULE TRANSPOSASE DOMAIN-CONTAINING PROTEIN"/>
    <property type="match status" value="1"/>
</dbReference>
<dbReference type="SMART" id="SM00184">
    <property type="entry name" value="RING"/>
    <property type="match status" value="1"/>
</dbReference>
<feature type="domain" description="RING-type" evidence="6">
    <location>
        <begin position="435"/>
        <end position="474"/>
    </location>
</feature>
<dbReference type="Pfam" id="PF10551">
    <property type="entry name" value="MULE"/>
    <property type="match status" value="1"/>
</dbReference>
<dbReference type="PROSITE" id="PS50089">
    <property type="entry name" value="ZF_RING_2"/>
    <property type="match status" value="1"/>
</dbReference>
<keyword evidence="2 4" id="KW-0863">Zinc-finger</keyword>
<evidence type="ECO:0000313" key="8">
    <source>
        <dbReference type="Proteomes" id="UP000478052"/>
    </source>
</evidence>
<evidence type="ECO:0000313" key="7">
    <source>
        <dbReference type="EMBL" id="KAF0746474.1"/>
    </source>
</evidence>
<dbReference type="EMBL" id="VUJU01007197">
    <property type="protein sequence ID" value="KAF0746474.1"/>
    <property type="molecule type" value="Genomic_DNA"/>
</dbReference>
<keyword evidence="8" id="KW-1185">Reference proteome</keyword>
<evidence type="ECO:0000259" key="6">
    <source>
        <dbReference type="PROSITE" id="PS50089"/>
    </source>
</evidence>
<accession>A0A6G0Y036</accession>
<evidence type="ECO:0000256" key="2">
    <source>
        <dbReference type="ARBA" id="ARBA00022771"/>
    </source>
</evidence>
<dbReference type="SUPFAM" id="SSF57850">
    <property type="entry name" value="RING/U-box"/>
    <property type="match status" value="1"/>
</dbReference>
<dbReference type="Gene3D" id="3.30.40.10">
    <property type="entry name" value="Zinc/RING finger domain, C3HC4 (zinc finger)"/>
    <property type="match status" value="1"/>
</dbReference>
<evidence type="ECO:0000256" key="4">
    <source>
        <dbReference type="PROSITE-ProRule" id="PRU00175"/>
    </source>
</evidence>